<gene>
    <name evidence="3" type="ORF">CTEN210_00112</name>
</gene>
<dbReference type="GO" id="GO:0032040">
    <property type="term" value="C:small-subunit processome"/>
    <property type="evidence" value="ECO:0007669"/>
    <property type="project" value="TreeGrafter"/>
</dbReference>
<evidence type="ECO:0008006" key="5">
    <source>
        <dbReference type="Google" id="ProtNLM"/>
    </source>
</evidence>
<name>A0AAD3GYU0_9STRA</name>
<reference evidence="3 4" key="1">
    <citation type="journal article" date="2021" name="Sci. Rep.">
        <title>The genome of the diatom Chaetoceros tenuissimus carries an ancient integrated fragment of an extant virus.</title>
        <authorList>
            <person name="Hongo Y."/>
            <person name="Kimura K."/>
            <person name="Takaki Y."/>
            <person name="Yoshida Y."/>
            <person name="Baba S."/>
            <person name="Kobayashi G."/>
            <person name="Nagasaki K."/>
            <person name="Hano T."/>
            <person name="Tomaru Y."/>
        </authorList>
    </citation>
    <scope>NUCLEOTIDE SEQUENCE [LARGE SCALE GENOMIC DNA]</scope>
    <source>
        <strain evidence="3 4">NIES-3715</strain>
    </source>
</reference>
<feature type="region of interest" description="Disordered" evidence="2">
    <location>
        <begin position="348"/>
        <end position="419"/>
    </location>
</feature>
<dbReference type="Proteomes" id="UP001054902">
    <property type="component" value="Unassembled WGS sequence"/>
</dbReference>
<feature type="compositionally biased region" description="Basic and acidic residues" evidence="2">
    <location>
        <begin position="354"/>
        <end position="369"/>
    </location>
</feature>
<keyword evidence="1" id="KW-0175">Coiled coil</keyword>
<dbReference type="GO" id="GO:0000462">
    <property type="term" value="P:maturation of SSU-rRNA from tricistronic rRNA transcript (SSU-rRNA, 5.8S rRNA, LSU-rRNA)"/>
    <property type="evidence" value="ECO:0007669"/>
    <property type="project" value="TreeGrafter"/>
</dbReference>
<dbReference type="AlphaFoldDB" id="A0AAD3GYU0"/>
<accession>A0AAD3GYU0</accession>
<dbReference type="PANTHER" id="PTHR13237:SF9">
    <property type="entry name" value="NEUROGUIDIN"/>
    <property type="match status" value="1"/>
</dbReference>
<dbReference type="EMBL" id="BLLK01000013">
    <property type="protein sequence ID" value="GFH43639.1"/>
    <property type="molecule type" value="Genomic_DNA"/>
</dbReference>
<feature type="compositionally biased region" description="Basic and acidic residues" evidence="2">
    <location>
        <begin position="287"/>
        <end position="301"/>
    </location>
</feature>
<feature type="coiled-coil region" evidence="1">
    <location>
        <begin position="310"/>
        <end position="337"/>
    </location>
</feature>
<feature type="region of interest" description="Disordered" evidence="2">
    <location>
        <begin position="151"/>
        <end position="229"/>
    </location>
</feature>
<proteinExistence type="predicted"/>
<feature type="compositionally biased region" description="Acidic residues" evidence="2">
    <location>
        <begin position="153"/>
        <end position="189"/>
    </location>
</feature>
<keyword evidence="4" id="KW-1185">Reference proteome</keyword>
<dbReference type="PANTHER" id="PTHR13237">
    <property type="entry name" value="SOMETHING ABOUT SILENCING PROTEIN 10-RELATED"/>
    <property type="match status" value="1"/>
</dbReference>
<evidence type="ECO:0000313" key="3">
    <source>
        <dbReference type="EMBL" id="GFH43639.1"/>
    </source>
</evidence>
<feature type="region of interest" description="Disordered" evidence="2">
    <location>
        <begin position="269"/>
        <end position="301"/>
    </location>
</feature>
<evidence type="ECO:0000313" key="4">
    <source>
        <dbReference type="Proteomes" id="UP001054902"/>
    </source>
</evidence>
<organism evidence="3 4">
    <name type="scientific">Chaetoceros tenuissimus</name>
    <dbReference type="NCBI Taxonomy" id="426638"/>
    <lineage>
        <taxon>Eukaryota</taxon>
        <taxon>Sar</taxon>
        <taxon>Stramenopiles</taxon>
        <taxon>Ochrophyta</taxon>
        <taxon>Bacillariophyta</taxon>
        <taxon>Coscinodiscophyceae</taxon>
        <taxon>Chaetocerotophycidae</taxon>
        <taxon>Chaetocerotales</taxon>
        <taxon>Chaetocerotaceae</taxon>
        <taxon>Chaetoceros</taxon>
    </lineage>
</organism>
<comment type="caution">
    <text evidence="3">The sequence shown here is derived from an EMBL/GenBank/DDBJ whole genome shotgun (WGS) entry which is preliminary data.</text>
</comment>
<evidence type="ECO:0000256" key="2">
    <source>
        <dbReference type="SAM" id="MobiDB-lite"/>
    </source>
</evidence>
<feature type="compositionally biased region" description="Acidic residues" evidence="2">
    <location>
        <begin position="206"/>
        <end position="219"/>
    </location>
</feature>
<protein>
    <recommendedName>
        <fullName evidence="5">Neuroguidin</fullName>
    </recommendedName>
</protein>
<sequence length="419" mass="46335">MPKKGEGKASENLSLLVAALDETKKKIAANLIPSVEDHVNNEKFDSTDGLDFLDTKNGILLSYMIDLTQLLKLMSAKDKDVDAIDACLGRLREMKIVLEKIRPLEKKMRYQLDKLLALSASSAAFSGLNVENNDAESSDPLAFRPNPEALELKEDESDGEASDNFVVDDDDDDDDSGSSSSEGEDDDELMAARATLNAGKKKAALDSDDEDDESDDDNVVENKGIYKAPRLAAVPFAEKEKQAEKEERILKKQRDRMRKSEFLSTLKATIGDAPEEDDMTGGAALGKQRDSSRRFADKQKEKIAYEEEAMVRLQVTRKEKKQQKKIMREELSNLNSIADIGNIAMGVSQAFGGDSDRRSSSATFEDRSSSRHANGKRKRDNEFDTPSRKGKKGVGAKNSFQKALYGMDGSGKKKKRGKK</sequence>
<evidence type="ECO:0000256" key="1">
    <source>
        <dbReference type="SAM" id="Coils"/>
    </source>
</evidence>